<accession>G7JYS7</accession>
<reference evidence="11" key="3">
    <citation type="submission" date="2015-04" db="UniProtKB">
        <authorList>
            <consortium name="EnsemblPlants"/>
        </authorList>
    </citation>
    <scope>IDENTIFICATION</scope>
    <source>
        <strain evidence="11">cv. Jemalong A17</strain>
    </source>
</reference>
<evidence type="ECO:0000256" key="3">
    <source>
        <dbReference type="ARBA" id="ARBA00022475"/>
    </source>
</evidence>
<evidence type="ECO:0000256" key="7">
    <source>
        <dbReference type="ARBA" id="ARBA00024340"/>
    </source>
</evidence>
<dbReference type="EnsemblPlants" id="AES95224">
    <property type="protein sequence ID" value="AES95224"/>
    <property type="gene ID" value="MTR_5g023120"/>
</dbReference>
<dbReference type="Proteomes" id="UP000002051">
    <property type="component" value="Chromosome 5"/>
</dbReference>
<keyword evidence="12" id="KW-1185">Reference proteome</keyword>
<comment type="subcellular location">
    <subcellularLocation>
        <location evidence="1">Cell membrane</location>
        <topology evidence="1">Single-pass membrane protein</topology>
    </subcellularLocation>
</comment>
<dbReference type="GO" id="GO:0008285">
    <property type="term" value="P:negative regulation of cell population proliferation"/>
    <property type="evidence" value="ECO:0007669"/>
    <property type="project" value="InterPro"/>
</dbReference>
<evidence type="ECO:0000256" key="5">
    <source>
        <dbReference type="ARBA" id="ARBA00022989"/>
    </source>
</evidence>
<dbReference type="eggNOG" id="ENOG502SEPH">
    <property type="taxonomic scope" value="Eukaryota"/>
</dbReference>
<reference evidence="9 12" key="2">
    <citation type="journal article" date="2014" name="BMC Genomics">
        <title>An improved genome release (version Mt4.0) for the model legume Medicago truncatula.</title>
        <authorList>
            <person name="Tang H."/>
            <person name="Krishnakumar V."/>
            <person name="Bidwell S."/>
            <person name="Rosen B."/>
            <person name="Chan A."/>
            <person name="Zhou S."/>
            <person name="Gentzbittel L."/>
            <person name="Childs K.L."/>
            <person name="Yandell M."/>
            <person name="Gundlach H."/>
            <person name="Mayer K.F."/>
            <person name="Schwartz D.C."/>
            <person name="Town C.D."/>
        </authorList>
    </citation>
    <scope>GENOME REANNOTATION</scope>
    <source>
        <strain evidence="11 12">cv. Jemalong A17</strain>
    </source>
</reference>
<keyword evidence="5" id="KW-1133">Transmembrane helix</keyword>
<comment type="similarity">
    <text evidence="7">Belongs to the DVL/RTFL small polypeptides family.</text>
</comment>
<dbReference type="EMBL" id="CM001221">
    <property type="protein sequence ID" value="AES95224.1"/>
    <property type="molecule type" value="Genomic_DNA"/>
</dbReference>
<dbReference type="Gramene" id="rna29417">
    <property type="protein sequence ID" value="RHN54392.1"/>
    <property type="gene ID" value="gene29417"/>
</dbReference>
<reference evidence="10" key="4">
    <citation type="journal article" date="2018" name="Nat. Plants">
        <title>Whole-genome landscape of Medicago truncatula symbiotic genes.</title>
        <authorList>
            <person name="Pecrix Y."/>
            <person name="Gamas P."/>
            <person name="Carrere S."/>
        </authorList>
    </citation>
    <scope>NUCLEOTIDE SEQUENCE</scope>
    <source>
        <tissue evidence="10">Leaves</tissue>
    </source>
</reference>
<keyword evidence="3" id="KW-1003">Cell membrane</keyword>
<evidence type="ECO:0000256" key="1">
    <source>
        <dbReference type="ARBA" id="ARBA00004162"/>
    </source>
</evidence>
<feature type="compositionally biased region" description="Gly residues" evidence="8">
    <location>
        <begin position="14"/>
        <end position="23"/>
    </location>
</feature>
<evidence type="ECO:0000313" key="10">
    <source>
        <dbReference type="EMBL" id="RHN54392.1"/>
    </source>
</evidence>
<dbReference type="HOGENOM" id="CLU_150897_3_1_1"/>
<dbReference type="InterPro" id="IPR051525">
    <property type="entry name" value="DVL_RTFL_regulatory"/>
</dbReference>
<dbReference type="AlphaFoldDB" id="G7JYS7"/>
<dbReference type="Proteomes" id="UP000265566">
    <property type="component" value="Chromosome 5"/>
</dbReference>
<evidence type="ECO:0000313" key="9">
    <source>
        <dbReference type="EMBL" id="AES95224.1"/>
    </source>
</evidence>
<evidence type="ECO:0000256" key="4">
    <source>
        <dbReference type="ARBA" id="ARBA00022692"/>
    </source>
</evidence>
<organism evidence="9 12">
    <name type="scientific">Medicago truncatula</name>
    <name type="common">Barrel medic</name>
    <name type="synonym">Medicago tribuloides</name>
    <dbReference type="NCBI Taxonomy" id="3880"/>
    <lineage>
        <taxon>Eukaryota</taxon>
        <taxon>Viridiplantae</taxon>
        <taxon>Streptophyta</taxon>
        <taxon>Embryophyta</taxon>
        <taxon>Tracheophyta</taxon>
        <taxon>Spermatophyta</taxon>
        <taxon>Magnoliopsida</taxon>
        <taxon>eudicotyledons</taxon>
        <taxon>Gunneridae</taxon>
        <taxon>Pentapetalae</taxon>
        <taxon>rosids</taxon>
        <taxon>fabids</taxon>
        <taxon>Fabales</taxon>
        <taxon>Fabaceae</taxon>
        <taxon>Papilionoideae</taxon>
        <taxon>50 kb inversion clade</taxon>
        <taxon>NPAAA clade</taxon>
        <taxon>Hologalegina</taxon>
        <taxon>IRL clade</taxon>
        <taxon>Trifolieae</taxon>
        <taxon>Medicago</taxon>
    </lineage>
</organism>
<sequence length="65" mass="7376">MGQCASRRKIHSGGEVGGDGGGESVYSQRHGGGCFAMVKEHKSRFYIVRRCIMILICWHKYDHKY</sequence>
<dbReference type="InterPro" id="IPR012552">
    <property type="entry name" value="DVL"/>
</dbReference>
<dbReference type="PaxDb" id="3880-AES95224"/>
<dbReference type="GO" id="GO:0048367">
    <property type="term" value="P:shoot system development"/>
    <property type="evidence" value="ECO:0007669"/>
    <property type="project" value="UniProtKB-ARBA"/>
</dbReference>
<evidence type="ECO:0000256" key="8">
    <source>
        <dbReference type="SAM" id="MobiDB-lite"/>
    </source>
</evidence>
<keyword evidence="2" id="KW-0217">Developmental protein</keyword>
<dbReference type="Pfam" id="PF08137">
    <property type="entry name" value="DVL"/>
    <property type="match status" value="1"/>
</dbReference>
<feature type="region of interest" description="Disordered" evidence="8">
    <location>
        <begin position="1"/>
        <end position="24"/>
    </location>
</feature>
<reference evidence="9 12" key="1">
    <citation type="journal article" date="2011" name="Nature">
        <title>The Medicago genome provides insight into the evolution of rhizobial symbioses.</title>
        <authorList>
            <person name="Young N.D."/>
            <person name="Debelle F."/>
            <person name="Oldroyd G.E."/>
            <person name="Geurts R."/>
            <person name="Cannon S.B."/>
            <person name="Udvardi M.K."/>
            <person name="Benedito V.A."/>
            <person name="Mayer K.F."/>
            <person name="Gouzy J."/>
            <person name="Schoof H."/>
            <person name="Van de Peer Y."/>
            <person name="Proost S."/>
            <person name="Cook D.R."/>
            <person name="Meyers B.C."/>
            <person name="Spannagl M."/>
            <person name="Cheung F."/>
            <person name="De Mita S."/>
            <person name="Krishnakumar V."/>
            <person name="Gundlach H."/>
            <person name="Zhou S."/>
            <person name="Mudge J."/>
            <person name="Bharti A.K."/>
            <person name="Murray J.D."/>
            <person name="Naoumkina M.A."/>
            <person name="Rosen B."/>
            <person name="Silverstein K.A."/>
            <person name="Tang H."/>
            <person name="Rombauts S."/>
            <person name="Zhao P.X."/>
            <person name="Zhou P."/>
            <person name="Barbe V."/>
            <person name="Bardou P."/>
            <person name="Bechner M."/>
            <person name="Bellec A."/>
            <person name="Berger A."/>
            <person name="Berges H."/>
            <person name="Bidwell S."/>
            <person name="Bisseling T."/>
            <person name="Choisne N."/>
            <person name="Couloux A."/>
            <person name="Denny R."/>
            <person name="Deshpande S."/>
            <person name="Dai X."/>
            <person name="Doyle J.J."/>
            <person name="Dudez A.M."/>
            <person name="Farmer A.D."/>
            <person name="Fouteau S."/>
            <person name="Franken C."/>
            <person name="Gibelin C."/>
            <person name="Gish J."/>
            <person name="Goldstein S."/>
            <person name="Gonzalez A.J."/>
            <person name="Green P.J."/>
            <person name="Hallab A."/>
            <person name="Hartog M."/>
            <person name="Hua A."/>
            <person name="Humphray S.J."/>
            <person name="Jeong D.H."/>
            <person name="Jing Y."/>
            <person name="Jocker A."/>
            <person name="Kenton S.M."/>
            <person name="Kim D.J."/>
            <person name="Klee K."/>
            <person name="Lai H."/>
            <person name="Lang C."/>
            <person name="Lin S."/>
            <person name="Macmil S.L."/>
            <person name="Magdelenat G."/>
            <person name="Matthews L."/>
            <person name="McCorrison J."/>
            <person name="Monaghan E.L."/>
            <person name="Mun J.H."/>
            <person name="Najar F.Z."/>
            <person name="Nicholson C."/>
            <person name="Noirot C."/>
            <person name="O'Bleness M."/>
            <person name="Paule C.R."/>
            <person name="Poulain J."/>
            <person name="Prion F."/>
            <person name="Qin B."/>
            <person name="Qu C."/>
            <person name="Retzel E.F."/>
            <person name="Riddle C."/>
            <person name="Sallet E."/>
            <person name="Samain S."/>
            <person name="Samson N."/>
            <person name="Sanders I."/>
            <person name="Saurat O."/>
            <person name="Scarpelli C."/>
            <person name="Schiex T."/>
            <person name="Segurens B."/>
            <person name="Severin A.J."/>
            <person name="Sherrier D.J."/>
            <person name="Shi R."/>
            <person name="Sims S."/>
            <person name="Singer S.R."/>
            <person name="Sinharoy S."/>
            <person name="Sterck L."/>
            <person name="Viollet A."/>
            <person name="Wang B.B."/>
            <person name="Wang K."/>
            <person name="Wang M."/>
            <person name="Wang X."/>
            <person name="Warfsmann J."/>
            <person name="Weissenbach J."/>
            <person name="White D.D."/>
            <person name="White J.D."/>
            <person name="Wiley G.B."/>
            <person name="Wincker P."/>
            <person name="Xing Y."/>
            <person name="Yang L."/>
            <person name="Yao Z."/>
            <person name="Ying F."/>
            <person name="Zhai J."/>
            <person name="Zhou L."/>
            <person name="Zuber A."/>
            <person name="Denarie J."/>
            <person name="Dixon R.A."/>
            <person name="May G.D."/>
            <person name="Schwartz D.C."/>
            <person name="Rogers J."/>
            <person name="Quetier F."/>
            <person name="Town C.D."/>
            <person name="Roe B.A."/>
        </authorList>
    </citation>
    <scope>NUCLEOTIDE SEQUENCE [LARGE SCALE GENOMIC DNA]</scope>
    <source>
        <strain evidence="9">A17</strain>
        <strain evidence="11 12">cv. Jemalong A17</strain>
    </source>
</reference>
<dbReference type="EMBL" id="PSQE01000005">
    <property type="protein sequence ID" value="RHN54392.1"/>
    <property type="molecule type" value="Genomic_DNA"/>
</dbReference>
<proteinExistence type="inferred from homology"/>
<protein>
    <submittedName>
        <fullName evidence="9">DVL family protein</fullName>
    </submittedName>
</protein>
<evidence type="ECO:0000256" key="6">
    <source>
        <dbReference type="ARBA" id="ARBA00023136"/>
    </source>
</evidence>
<evidence type="ECO:0000313" key="11">
    <source>
        <dbReference type="EnsemblPlants" id="AES95224"/>
    </source>
</evidence>
<keyword evidence="6" id="KW-0472">Membrane</keyword>
<dbReference type="GO" id="GO:0005886">
    <property type="term" value="C:plasma membrane"/>
    <property type="evidence" value="ECO:0007669"/>
    <property type="project" value="UniProtKB-SubCell"/>
</dbReference>
<dbReference type="PANTHER" id="PTHR33102">
    <property type="entry name" value="DVL19-RELATED-RELATED"/>
    <property type="match status" value="1"/>
</dbReference>
<evidence type="ECO:0000313" key="12">
    <source>
        <dbReference type="Proteomes" id="UP000002051"/>
    </source>
</evidence>
<evidence type="ECO:0000256" key="2">
    <source>
        <dbReference type="ARBA" id="ARBA00022473"/>
    </source>
</evidence>
<dbReference type="STRING" id="3880.G7JYS7"/>
<name>G7JYS7_MEDTR</name>
<gene>
    <name evidence="9" type="ordered locus">MTR_5g023120</name>
    <name evidence="10" type="ORF">MtrunA17_Chr5g0406221</name>
</gene>
<keyword evidence="4" id="KW-0812">Transmembrane</keyword>
<dbReference type="OMA" id="MILICWH"/>
<feature type="compositionally biased region" description="Basic residues" evidence="8">
    <location>
        <begin position="1"/>
        <end position="11"/>
    </location>
</feature>